<evidence type="ECO:0000256" key="2">
    <source>
        <dbReference type="ARBA" id="ARBA00040720"/>
    </source>
</evidence>
<dbReference type="GO" id="GO:0005739">
    <property type="term" value="C:mitochondrion"/>
    <property type="evidence" value="ECO:0007669"/>
    <property type="project" value="TreeGrafter"/>
</dbReference>
<keyword evidence="8" id="KW-1185">Reference proteome</keyword>
<reference evidence="8" key="1">
    <citation type="submission" date="2018-01" db="EMBL/GenBank/DDBJ databases">
        <authorList>
            <person name="Alioto T."/>
            <person name="Alioto T."/>
        </authorList>
    </citation>
    <scope>NUCLEOTIDE SEQUENCE [LARGE SCALE GENOMIC DNA]</scope>
</reference>
<dbReference type="Pfam" id="PF01370">
    <property type="entry name" value="Epimerase"/>
    <property type="match status" value="1"/>
</dbReference>
<dbReference type="InterPro" id="IPR001509">
    <property type="entry name" value="Epimerase_deHydtase"/>
</dbReference>
<dbReference type="AlphaFoldDB" id="A0A3B0JVT2"/>
<evidence type="ECO:0000256" key="4">
    <source>
        <dbReference type="ARBA" id="ARBA00043145"/>
    </source>
</evidence>
<protein>
    <recommendedName>
        <fullName evidence="2">NADH dehydrogenase [ubiquinone] 1 alpha subcomplex subunit 9, mitochondrial</fullName>
    </recommendedName>
    <alternativeName>
        <fullName evidence="4">Complex I-39kD</fullName>
    </alternativeName>
    <alternativeName>
        <fullName evidence="3">NADH-ubiquinone oxidoreductase 39 kDa subunit</fullName>
    </alternativeName>
</protein>
<gene>
    <name evidence="7" type="ORF">DGUA_6G007440</name>
</gene>
<dbReference type="Proteomes" id="UP000268350">
    <property type="component" value="Unassembled WGS sequence"/>
</dbReference>
<feature type="domain" description="NAD-dependent epimerase/dehydratase" evidence="6">
    <location>
        <begin position="64"/>
        <end position="279"/>
    </location>
</feature>
<evidence type="ECO:0000256" key="3">
    <source>
        <dbReference type="ARBA" id="ARBA00042000"/>
    </source>
</evidence>
<dbReference type="EMBL" id="OUUW01000002">
    <property type="protein sequence ID" value="SPP76841.1"/>
    <property type="molecule type" value="Genomic_DNA"/>
</dbReference>
<comment type="subunit">
    <text evidence="5">Complex I is composed of 45 different subunits. This a component of the hydrophobic protein fraction. Interacts with BLOC1S1. Interacts with SLC2A4. Interacts with CLOCK. Interacts with RAB5IF.</text>
</comment>
<sequence>MAALVLTRNMQLAKHHGSGVVGVLCLRGYAATAEDAPRPLKTTNPAAMKRGTGGRSSFNGIVATVFGATGFVGRYVCNKLGKSGSQMILPYRGEDSEVIRLKVTGDLGQVLFHFYNLEDSASIRNAVKHSNVVINLVGRDFETKNFKFKDVNVTGAERIARICREAGVERLIHLSSLNVEANPKTLYVKGGSEWLRSKYEGELRVRDAFPNATIIRPADIYGSEDRFLRYYAHIWRRQFRSMPLWYKGERTVKQPVYVTDVAQAIINAAKDPDTAGRIYQAVGPKRYQLSELVDWFHRLMRKDQKRWGYQRYDMRWDPTFLMKAKLTSFICPGAPIGGLHPERIEREGITDKVLPGVPTLEDLGVQLTTMEQQVPWELRPYRAALYYDAELGEFETPEPPKTIEAREELRLFA</sequence>
<name>A0A3B0JVT2_DROGU</name>
<evidence type="ECO:0000313" key="8">
    <source>
        <dbReference type="Proteomes" id="UP000268350"/>
    </source>
</evidence>
<dbReference type="CDD" id="cd05271">
    <property type="entry name" value="NDUFA9_like_SDR_a"/>
    <property type="match status" value="1"/>
</dbReference>
<dbReference type="OMA" id="VLTRNMQ"/>
<comment type="similarity">
    <text evidence="1">Belongs to the complex I NDUFA9 subunit family.</text>
</comment>
<dbReference type="InterPro" id="IPR051207">
    <property type="entry name" value="ComplexI_NDUFA9_subunit"/>
</dbReference>
<dbReference type="OrthoDB" id="275457at2759"/>
<evidence type="ECO:0000259" key="6">
    <source>
        <dbReference type="Pfam" id="PF01370"/>
    </source>
</evidence>
<dbReference type="FunFam" id="3.40.50.720:FF:000537">
    <property type="entry name" value="NADH-ubiquinone oxidoreductase 39 kDa subunit"/>
    <property type="match status" value="1"/>
</dbReference>
<dbReference type="STRING" id="7266.A0A3B0JVT2"/>
<dbReference type="SUPFAM" id="SSF51735">
    <property type="entry name" value="NAD(P)-binding Rossmann-fold domains"/>
    <property type="match status" value="1"/>
</dbReference>
<accession>A0A3B0JVT2</accession>
<evidence type="ECO:0000256" key="5">
    <source>
        <dbReference type="ARBA" id="ARBA00046455"/>
    </source>
</evidence>
<evidence type="ECO:0000313" key="7">
    <source>
        <dbReference type="EMBL" id="SPP76841.1"/>
    </source>
</evidence>
<dbReference type="GO" id="GO:0044877">
    <property type="term" value="F:protein-containing complex binding"/>
    <property type="evidence" value="ECO:0007669"/>
    <property type="project" value="TreeGrafter"/>
</dbReference>
<dbReference type="Gene3D" id="3.40.50.720">
    <property type="entry name" value="NAD(P)-binding Rossmann-like Domain"/>
    <property type="match status" value="1"/>
</dbReference>
<proteinExistence type="inferred from homology"/>
<organism evidence="7 8">
    <name type="scientific">Drosophila guanche</name>
    <name type="common">Fruit fly</name>
    <dbReference type="NCBI Taxonomy" id="7266"/>
    <lineage>
        <taxon>Eukaryota</taxon>
        <taxon>Metazoa</taxon>
        <taxon>Ecdysozoa</taxon>
        <taxon>Arthropoda</taxon>
        <taxon>Hexapoda</taxon>
        <taxon>Insecta</taxon>
        <taxon>Pterygota</taxon>
        <taxon>Neoptera</taxon>
        <taxon>Endopterygota</taxon>
        <taxon>Diptera</taxon>
        <taxon>Brachycera</taxon>
        <taxon>Muscomorpha</taxon>
        <taxon>Ephydroidea</taxon>
        <taxon>Drosophilidae</taxon>
        <taxon>Drosophila</taxon>
        <taxon>Sophophora</taxon>
    </lineage>
</organism>
<evidence type="ECO:0000256" key="1">
    <source>
        <dbReference type="ARBA" id="ARBA00038501"/>
    </source>
</evidence>
<dbReference type="InterPro" id="IPR036291">
    <property type="entry name" value="NAD(P)-bd_dom_sf"/>
</dbReference>
<dbReference type="PANTHER" id="PTHR12126">
    <property type="entry name" value="NADH-UBIQUINONE OXIDOREDUCTASE 39 KDA SUBUNIT-RELATED"/>
    <property type="match status" value="1"/>
</dbReference>
<dbReference type="PANTHER" id="PTHR12126:SF11">
    <property type="entry name" value="NADH DEHYDROGENASE [UBIQUINONE] 1 ALPHA SUBCOMPLEX SUBUNIT 9, MITOCHONDRIAL"/>
    <property type="match status" value="1"/>
</dbReference>